<dbReference type="Gene3D" id="1.10.4080.10">
    <property type="entry name" value="ADP-ribosylation/Crystallin J1"/>
    <property type="match status" value="1"/>
</dbReference>
<evidence type="ECO:0000313" key="2">
    <source>
        <dbReference type="Proteomes" id="UP001595923"/>
    </source>
</evidence>
<dbReference type="SUPFAM" id="SSF101478">
    <property type="entry name" value="ADP-ribosylglycohydrolase"/>
    <property type="match status" value="1"/>
</dbReference>
<dbReference type="InterPro" id="IPR050792">
    <property type="entry name" value="ADP-ribosylglycohydrolase"/>
</dbReference>
<dbReference type="InterPro" id="IPR036705">
    <property type="entry name" value="Ribosyl_crysJ1_sf"/>
</dbReference>
<dbReference type="RefSeq" id="WP_378580264.1">
    <property type="nucleotide sequence ID" value="NZ_JBHSFQ010000051.1"/>
</dbReference>
<keyword evidence="2" id="KW-1185">Reference proteome</keyword>
<gene>
    <name evidence="1" type="ORF">ACFO4E_28815</name>
</gene>
<comment type="caution">
    <text evidence="1">The sequence shown here is derived from an EMBL/GenBank/DDBJ whole genome shotgun (WGS) entry which is preliminary data.</text>
</comment>
<evidence type="ECO:0000313" key="1">
    <source>
        <dbReference type="EMBL" id="MFC4565881.1"/>
    </source>
</evidence>
<dbReference type="Proteomes" id="UP001595923">
    <property type="component" value="Unassembled WGS sequence"/>
</dbReference>
<name>A0ABV9E6C4_9ACTN</name>
<sequence length="352" mass="35852">MNRHRTPHGAPPTERHQRARGALLGLAAGDALGAPTEGMTLDGIRALHGRVTGFLSEDAAGTDDTEYAVLCARGLLRHGAALTSDDVAALWLEAVEGQVGGFYGAGFSEMAAIANLRAGLRPPVSGADSYESWSDGAAMRVAPIGVFHAGDPEGAARTAAVDARVSHARDGIYGAQAVAAAVAAAMTARDHGEVLAAGLAALPEDSWSARLARRAVGLAERAGGPEEAEAVLYREIPLFHYPWADAAPEAVALAFGIFAATGGDPVAGILSGVNIGRDSDTIAAMVGAMAGALHGESAIPDDWREQVTNVTGRCITATRGTDLVRLADELCAAAAAAAPRRAGAPDDGSVTR</sequence>
<accession>A0ABV9E6C4</accession>
<proteinExistence type="predicted"/>
<protein>
    <submittedName>
        <fullName evidence="1">ADP-ribosylglycohydrolase family protein</fullName>
    </submittedName>
</protein>
<dbReference type="InterPro" id="IPR005502">
    <property type="entry name" value="Ribosyl_crysJ1"/>
</dbReference>
<reference evidence="2" key="1">
    <citation type="journal article" date="2019" name="Int. J. Syst. Evol. Microbiol.">
        <title>The Global Catalogue of Microorganisms (GCM) 10K type strain sequencing project: providing services to taxonomists for standard genome sequencing and annotation.</title>
        <authorList>
            <consortium name="The Broad Institute Genomics Platform"/>
            <consortium name="The Broad Institute Genome Sequencing Center for Infectious Disease"/>
            <person name="Wu L."/>
            <person name="Ma J."/>
        </authorList>
    </citation>
    <scope>NUCLEOTIDE SEQUENCE [LARGE SCALE GENOMIC DNA]</scope>
    <source>
        <strain evidence="2">XZYJ18</strain>
    </source>
</reference>
<dbReference type="EMBL" id="JBHSFQ010000051">
    <property type="protein sequence ID" value="MFC4565881.1"/>
    <property type="molecule type" value="Genomic_DNA"/>
</dbReference>
<organism evidence="1 2">
    <name type="scientific">Nocardiopsis mangrovi</name>
    <dbReference type="NCBI Taxonomy" id="1179818"/>
    <lineage>
        <taxon>Bacteria</taxon>
        <taxon>Bacillati</taxon>
        <taxon>Actinomycetota</taxon>
        <taxon>Actinomycetes</taxon>
        <taxon>Streptosporangiales</taxon>
        <taxon>Nocardiopsidaceae</taxon>
        <taxon>Nocardiopsis</taxon>
    </lineage>
</organism>
<dbReference type="Pfam" id="PF03747">
    <property type="entry name" value="ADP_ribosyl_GH"/>
    <property type="match status" value="1"/>
</dbReference>
<dbReference type="PANTHER" id="PTHR16222:SF12">
    <property type="entry name" value="ADP-RIBOSYLGLYCOHYDROLASE-RELATED"/>
    <property type="match status" value="1"/>
</dbReference>
<dbReference type="PANTHER" id="PTHR16222">
    <property type="entry name" value="ADP-RIBOSYLGLYCOHYDROLASE"/>
    <property type="match status" value="1"/>
</dbReference>